<proteinExistence type="predicted"/>
<protein>
    <recommendedName>
        <fullName evidence="5">Secreted protein</fullName>
    </recommendedName>
</protein>
<accession>A0ABV9API0</accession>
<reference evidence="4" key="1">
    <citation type="journal article" date="2019" name="Int. J. Syst. Evol. Microbiol.">
        <title>The Global Catalogue of Microorganisms (GCM) 10K type strain sequencing project: providing services to taxonomists for standard genome sequencing and annotation.</title>
        <authorList>
            <consortium name="The Broad Institute Genomics Platform"/>
            <consortium name="The Broad Institute Genome Sequencing Center for Infectious Disease"/>
            <person name="Wu L."/>
            <person name="Ma J."/>
        </authorList>
    </citation>
    <scope>NUCLEOTIDE SEQUENCE [LARGE SCALE GENOMIC DNA]</scope>
    <source>
        <strain evidence="4">CGMCC 4.7177</strain>
    </source>
</reference>
<dbReference type="RefSeq" id="WP_381170252.1">
    <property type="nucleotide sequence ID" value="NZ_JBHSFK010000007.1"/>
</dbReference>
<keyword evidence="2" id="KW-0732">Signal</keyword>
<comment type="caution">
    <text evidence="3">The sequence shown here is derived from an EMBL/GenBank/DDBJ whole genome shotgun (WGS) entry which is preliminary data.</text>
</comment>
<organism evidence="3 4">
    <name type="scientific">Streptomyces vulcanius</name>
    <dbReference type="NCBI Taxonomy" id="1441876"/>
    <lineage>
        <taxon>Bacteria</taxon>
        <taxon>Bacillati</taxon>
        <taxon>Actinomycetota</taxon>
        <taxon>Actinomycetes</taxon>
        <taxon>Kitasatosporales</taxon>
        <taxon>Streptomycetaceae</taxon>
        <taxon>Streptomyces</taxon>
    </lineage>
</organism>
<feature type="chain" id="PRO_5046477765" description="Secreted protein" evidence="2">
    <location>
        <begin position="27"/>
        <end position="118"/>
    </location>
</feature>
<evidence type="ECO:0008006" key="5">
    <source>
        <dbReference type="Google" id="ProtNLM"/>
    </source>
</evidence>
<evidence type="ECO:0000256" key="2">
    <source>
        <dbReference type="SAM" id="SignalP"/>
    </source>
</evidence>
<keyword evidence="4" id="KW-1185">Reference proteome</keyword>
<feature type="signal peptide" evidence="2">
    <location>
        <begin position="1"/>
        <end position="26"/>
    </location>
</feature>
<evidence type="ECO:0000313" key="4">
    <source>
        <dbReference type="Proteomes" id="UP001595839"/>
    </source>
</evidence>
<sequence length="118" mass="11903">MSAAVRRTTYALAAVTAALLALVAFNSFPSTSPSAAAAVARPVVKSKYFTTGDTTISCPSGWTATGGGVGVDLVGSMYVARTEPTRNSSGKPVGWKGDVRQRSNGGAASGTIYVVCAP</sequence>
<feature type="region of interest" description="Disordered" evidence="1">
    <location>
        <begin position="83"/>
        <end position="105"/>
    </location>
</feature>
<gene>
    <name evidence="3" type="ORF">ACFPIH_13045</name>
</gene>
<name>A0ABV9API0_9ACTN</name>
<dbReference type="EMBL" id="JBHSFK010000007">
    <property type="protein sequence ID" value="MFC4500448.1"/>
    <property type="molecule type" value="Genomic_DNA"/>
</dbReference>
<evidence type="ECO:0000313" key="3">
    <source>
        <dbReference type="EMBL" id="MFC4500448.1"/>
    </source>
</evidence>
<dbReference type="Proteomes" id="UP001595839">
    <property type="component" value="Unassembled WGS sequence"/>
</dbReference>
<evidence type="ECO:0000256" key="1">
    <source>
        <dbReference type="SAM" id="MobiDB-lite"/>
    </source>
</evidence>